<evidence type="ECO:0000313" key="1">
    <source>
        <dbReference type="EMBL" id="CRL07859.1"/>
    </source>
</evidence>
<gene>
    <name evidence="1" type="ORF">CLUMA_CG020813</name>
</gene>
<organism evidence="1 2">
    <name type="scientific">Clunio marinus</name>
    <dbReference type="NCBI Taxonomy" id="568069"/>
    <lineage>
        <taxon>Eukaryota</taxon>
        <taxon>Metazoa</taxon>
        <taxon>Ecdysozoa</taxon>
        <taxon>Arthropoda</taxon>
        <taxon>Hexapoda</taxon>
        <taxon>Insecta</taxon>
        <taxon>Pterygota</taxon>
        <taxon>Neoptera</taxon>
        <taxon>Endopterygota</taxon>
        <taxon>Diptera</taxon>
        <taxon>Nematocera</taxon>
        <taxon>Chironomoidea</taxon>
        <taxon>Chironomidae</taxon>
        <taxon>Clunio</taxon>
    </lineage>
</organism>
<protein>
    <submittedName>
        <fullName evidence="1">CLUMA_CG020813, isoform A</fullName>
    </submittedName>
</protein>
<accession>A0A1J1J627</accession>
<sequence>MARLSALRRKIIKYSLIRAYARRLSSGKVLLRSRLASSLFELCRHTTKQKKRIPNSCTSTLNSDFVRYRFKAFLIQLMPCHSDDLYAHSPTRQKSHTDRLRRDEKCLYKVKTHLIKRAQGRIIY</sequence>
<dbReference type="EMBL" id="CVRI01000073">
    <property type="protein sequence ID" value="CRL07859.1"/>
    <property type="molecule type" value="Genomic_DNA"/>
</dbReference>
<reference evidence="1 2" key="1">
    <citation type="submission" date="2015-04" db="EMBL/GenBank/DDBJ databases">
        <authorList>
            <person name="Syromyatnikov M.Y."/>
            <person name="Popov V.N."/>
        </authorList>
    </citation>
    <scope>NUCLEOTIDE SEQUENCE [LARGE SCALE GENOMIC DNA]</scope>
</reference>
<name>A0A1J1J627_9DIPT</name>
<evidence type="ECO:0000313" key="2">
    <source>
        <dbReference type="Proteomes" id="UP000183832"/>
    </source>
</evidence>
<keyword evidence="2" id="KW-1185">Reference proteome</keyword>
<dbReference type="AlphaFoldDB" id="A0A1J1J627"/>
<proteinExistence type="predicted"/>
<dbReference type="Proteomes" id="UP000183832">
    <property type="component" value="Unassembled WGS sequence"/>
</dbReference>